<evidence type="ECO:0000256" key="3">
    <source>
        <dbReference type="ARBA" id="ARBA00022723"/>
    </source>
</evidence>
<dbReference type="PANTHER" id="PTHR24305">
    <property type="entry name" value="CYTOCHROME P450"/>
    <property type="match status" value="1"/>
</dbReference>
<evidence type="ECO:0000313" key="7">
    <source>
        <dbReference type="EMBL" id="KAF7191952.1"/>
    </source>
</evidence>
<dbReference type="PRINTS" id="PR00385">
    <property type="entry name" value="P450"/>
</dbReference>
<comment type="similarity">
    <text evidence="2">Belongs to the cytochrome P450 family.</text>
</comment>
<feature type="compositionally biased region" description="Polar residues" evidence="6">
    <location>
        <begin position="435"/>
        <end position="451"/>
    </location>
</feature>
<comment type="cofactor">
    <cofactor evidence="1 5">
        <name>heme</name>
        <dbReference type="ChEBI" id="CHEBI:30413"/>
    </cofactor>
</comment>
<name>A0A8H6VIT4_9PEZI</name>
<sequence>MISFLAKRSRELNSPIIQVFMRPFSRPWVVLTDGREYVVPTQQAKGGCLTQFRAMDIMTRRGREFDRSNFFGDLLISLVPNNQGTMLTNDQWRWNRKLVADVMDSRFLETVAAHNAYDATMDLVELWKQKARLAGSHAFDITEDMKMCTFDVLWSVTFGPGIRSCKAQSDLLSKLDHLDHQDDGLAVIPGAKLPEFYGAMKMLIESSQIPMTSPLGRWHHWFVCTFYPSFIRAQYVRDKLVNGKIAAAWKRFEESDPAASEAMVKCALDLIVEKEVKLAKKEGRKPDHNSKYLHDELCGFLSAGIDTAASTISWGLKYLTKHQDTQTKLRRSLRETHKQAVEAGRPPTAEELAKIKTPYLEAFIDEVMRHSGVVSANIRVALQDSVVLGHVIPKGVDVFMITNGPSMKEPAFPIDENLRSQSSKDFKGDAGGRIETTSPSSNLSAGSRRTPRESLTLTATFGLGVRSCYGKKLAYLEMRVIYALIVWNFELLPVSDSLSDWKAQDVLTHQVQNSRVRLAEVKV</sequence>
<keyword evidence="5" id="KW-0349">Heme</keyword>
<dbReference type="Pfam" id="PF00067">
    <property type="entry name" value="p450"/>
    <property type="match status" value="1"/>
</dbReference>
<evidence type="ECO:0000256" key="5">
    <source>
        <dbReference type="PIRSR" id="PIRSR602401-1"/>
    </source>
</evidence>
<feature type="compositionally biased region" description="Basic and acidic residues" evidence="6">
    <location>
        <begin position="423"/>
        <end position="432"/>
    </location>
</feature>
<dbReference type="SUPFAM" id="SSF48264">
    <property type="entry name" value="Cytochrome P450"/>
    <property type="match status" value="1"/>
</dbReference>
<dbReference type="AlphaFoldDB" id="A0A8H6VIT4"/>
<dbReference type="Gene3D" id="1.10.630.10">
    <property type="entry name" value="Cytochrome P450"/>
    <property type="match status" value="1"/>
</dbReference>
<evidence type="ECO:0000256" key="6">
    <source>
        <dbReference type="SAM" id="MobiDB-lite"/>
    </source>
</evidence>
<evidence type="ECO:0000256" key="1">
    <source>
        <dbReference type="ARBA" id="ARBA00001971"/>
    </source>
</evidence>
<proteinExistence type="inferred from homology"/>
<dbReference type="InterPro" id="IPR001128">
    <property type="entry name" value="Cyt_P450"/>
</dbReference>
<dbReference type="InterPro" id="IPR036396">
    <property type="entry name" value="Cyt_P450_sf"/>
</dbReference>
<evidence type="ECO:0000313" key="8">
    <source>
        <dbReference type="Proteomes" id="UP000660729"/>
    </source>
</evidence>
<evidence type="ECO:0000256" key="4">
    <source>
        <dbReference type="ARBA" id="ARBA00023004"/>
    </source>
</evidence>
<dbReference type="GO" id="GO:0005506">
    <property type="term" value="F:iron ion binding"/>
    <property type="evidence" value="ECO:0007669"/>
    <property type="project" value="InterPro"/>
</dbReference>
<keyword evidence="7" id="KW-0503">Monooxygenase</keyword>
<comment type="caution">
    <text evidence="7">The sequence shown here is derived from an EMBL/GenBank/DDBJ whole genome shotgun (WGS) entry which is preliminary data.</text>
</comment>
<dbReference type="InterPro" id="IPR002401">
    <property type="entry name" value="Cyt_P450_E_grp-I"/>
</dbReference>
<evidence type="ECO:0000256" key="2">
    <source>
        <dbReference type="ARBA" id="ARBA00010617"/>
    </source>
</evidence>
<dbReference type="InterPro" id="IPR050121">
    <property type="entry name" value="Cytochrome_P450_monoxygenase"/>
</dbReference>
<dbReference type="EMBL" id="JABCIY010000151">
    <property type="protein sequence ID" value="KAF7191952.1"/>
    <property type="molecule type" value="Genomic_DNA"/>
</dbReference>
<dbReference type="Proteomes" id="UP000660729">
    <property type="component" value="Unassembled WGS sequence"/>
</dbReference>
<feature type="region of interest" description="Disordered" evidence="6">
    <location>
        <begin position="423"/>
        <end position="451"/>
    </location>
</feature>
<dbReference type="GO" id="GO:0020037">
    <property type="term" value="F:heme binding"/>
    <property type="evidence" value="ECO:0007669"/>
    <property type="project" value="InterPro"/>
</dbReference>
<dbReference type="GO" id="GO:0004497">
    <property type="term" value="F:monooxygenase activity"/>
    <property type="evidence" value="ECO:0007669"/>
    <property type="project" value="UniProtKB-KW"/>
</dbReference>
<feature type="binding site" description="axial binding residue" evidence="5">
    <location>
        <position position="468"/>
    </location>
    <ligand>
        <name>heme</name>
        <dbReference type="ChEBI" id="CHEBI:30413"/>
    </ligand>
    <ligandPart>
        <name>Fe</name>
        <dbReference type="ChEBI" id="CHEBI:18248"/>
    </ligandPart>
</feature>
<dbReference type="GO" id="GO:0016705">
    <property type="term" value="F:oxidoreductase activity, acting on paired donors, with incorporation or reduction of molecular oxygen"/>
    <property type="evidence" value="ECO:0007669"/>
    <property type="project" value="InterPro"/>
</dbReference>
<dbReference type="OrthoDB" id="1470350at2759"/>
<dbReference type="PANTHER" id="PTHR24305:SF232">
    <property type="entry name" value="P450, PUTATIVE (EUROFUNG)-RELATED"/>
    <property type="match status" value="1"/>
</dbReference>
<keyword evidence="4 5" id="KW-0408">Iron</keyword>
<reference evidence="7" key="1">
    <citation type="submission" date="2020-04" db="EMBL/GenBank/DDBJ databases">
        <title>Draft genome resource of the tomato pathogen Pseudocercospora fuligena.</title>
        <authorList>
            <person name="Zaccaron A."/>
        </authorList>
    </citation>
    <scope>NUCLEOTIDE SEQUENCE</scope>
    <source>
        <strain evidence="7">PF001</strain>
    </source>
</reference>
<organism evidence="7 8">
    <name type="scientific">Pseudocercospora fuligena</name>
    <dbReference type="NCBI Taxonomy" id="685502"/>
    <lineage>
        <taxon>Eukaryota</taxon>
        <taxon>Fungi</taxon>
        <taxon>Dikarya</taxon>
        <taxon>Ascomycota</taxon>
        <taxon>Pezizomycotina</taxon>
        <taxon>Dothideomycetes</taxon>
        <taxon>Dothideomycetidae</taxon>
        <taxon>Mycosphaerellales</taxon>
        <taxon>Mycosphaerellaceae</taxon>
        <taxon>Pseudocercospora</taxon>
    </lineage>
</organism>
<dbReference type="PRINTS" id="PR00463">
    <property type="entry name" value="EP450I"/>
</dbReference>
<keyword evidence="3 5" id="KW-0479">Metal-binding</keyword>
<keyword evidence="8" id="KW-1185">Reference proteome</keyword>
<accession>A0A8H6VIT4</accession>
<keyword evidence="7" id="KW-0560">Oxidoreductase</keyword>
<gene>
    <name evidence="7" type="ORF">HII31_06597</name>
</gene>
<protein>
    <submittedName>
        <fullName evidence="7">Cytochrome P450 monooxygenase</fullName>
    </submittedName>
</protein>